<dbReference type="FunFam" id="3.40.50.12780:FF:000016">
    <property type="entry name" value="Phenylacetate-coenzyme A ligase"/>
    <property type="match status" value="1"/>
</dbReference>
<dbReference type="Proteomes" id="UP000030787">
    <property type="component" value="Chromosome"/>
</dbReference>
<feature type="domain" description="AMP-dependent ligase C-terminal" evidence="6">
    <location>
        <begin position="334"/>
        <end position="430"/>
    </location>
</feature>
<feature type="domain" description="AMP-dependent synthetase/ligase" evidence="5">
    <location>
        <begin position="83"/>
        <end position="284"/>
    </location>
</feature>
<dbReference type="STRING" id="1577791.Mpt1_c05650"/>
<dbReference type="PANTHER" id="PTHR43845">
    <property type="entry name" value="BLR5969 PROTEIN"/>
    <property type="match status" value="1"/>
</dbReference>
<proteinExistence type="predicted"/>
<dbReference type="InterPro" id="IPR000873">
    <property type="entry name" value="AMP-dep_synth/lig_dom"/>
</dbReference>
<dbReference type="PIRSF" id="PIRSF006444">
    <property type="entry name" value="PaaK"/>
    <property type="match status" value="1"/>
</dbReference>
<dbReference type="HOGENOM" id="CLU_035301_1_1_2"/>
<dbReference type="RefSeq" id="WP_048111896.1">
    <property type="nucleotide sequence ID" value="NZ_CP010070.1"/>
</dbReference>
<dbReference type="Gene3D" id="3.40.50.12780">
    <property type="entry name" value="N-terminal domain of ligase-like"/>
    <property type="match status" value="1"/>
</dbReference>
<keyword evidence="3" id="KW-0436">Ligase</keyword>
<dbReference type="KEGG" id="mear:Mpt1_c05650"/>
<keyword evidence="8" id="KW-1185">Reference proteome</keyword>
<accession>A0A0A7LBC1</accession>
<evidence type="ECO:0000256" key="3">
    <source>
        <dbReference type="ARBA" id="ARBA00022598"/>
    </source>
</evidence>
<dbReference type="InterPro" id="IPR028154">
    <property type="entry name" value="AMP-dep_Lig_C"/>
</dbReference>
<dbReference type="PANTHER" id="PTHR43845:SF1">
    <property type="entry name" value="BLR5969 PROTEIN"/>
    <property type="match status" value="1"/>
</dbReference>
<comment type="subunit">
    <text evidence="2">Monomer.</text>
</comment>
<dbReference type="InterPro" id="IPR011880">
    <property type="entry name" value="PA_CoA_ligase"/>
</dbReference>
<dbReference type="SUPFAM" id="SSF56801">
    <property type="entry name" value="Acetyl-CoA synthetase-like"/>
    <property type="match status" value="1"/>
</dbReference>
<name>A0A0A7LBC1_9ARCH</name>
<evidence type="ECO:0000256" key="1">
    <source>
        <dbReference type="ARBA" id="ARBA00005211"/>
    </source>
</evidence>
<dbReference type="InterPro" id="IPR045851">
    <property type="entry name" value="AMP-bd_C_sf"/>
</dbReference>
<keyword evidence="4" id="KW-0547">Nucleotide-binding</keyword>
<dbReference type="InterPro" id="IPR042099">
    <property type="entry name" value="ANL_N_sf"/>
</dbReference>
<dbReference type="GeneID" id="24818231"/>
<dbReference type="GO" id="GO:0047475">
    <property type="term" value="F:phenylacetate-CoA ligase activity"/>
    <property type="evidence" value="ECO:0007669"/>
    <property type="project" value="InterPro"/>
</dbReference>
<dbReference type="CDD" id="cd05913">
    <property type="entry name" value="PaaK"/>
    <property type="match status" value="1"/>
</dbReference>
<organism evidence="7 8">
    <name type="scientific">Candidatus Methanoplasma termitum</name>
    <dbReference type="NCBI Taxonomy" id="1577791"/>
    <lineage>
        <taxon>Archaea</taxon>
        <taxon>Methanobacteriati</taxon>
        <taxon>Thermoplasmatota</taxon>
        <taxon>Thermoplasmata</taxon>
        <taxon>Methanomassiliicoccales</taxon>
        <taxon>Methanomassiliicoccaceae</taxon>
        <taxon>Candidatus Methanoplasma</taxon>
    </lineage>
</organism>
<dbReference type="Pfam" id="PF14535">
    <property type="entry name" value="AMP-binding_C_2"/>
    <property type="match status" value="1"/>
</dbReference>
<evidence type="ECO:0000259" key="6">
    <source>
        <dbReference type="Pfam" id="PF14535"/>
    </source>
</evidence>
<dbReference type="Gene3D" id="3.30.300.30">
    <property type="match status" value="1"/>
</dbReference>
<protein>
    <submittedName>
        <fullName evidence="7">Acyl-CoA synthetase</fullName>
    </submittedName>
</protein>
<dbReference type="EMBL" id="CP010070">
    <property type="protein sequence ID" value="AIZ56455.1"/>
    <property type="molecule type" value="Genomic_DNA"/>
</dbReference>
<evidence type="ECO:0000256" key="2">
    <source>
        <dbReference type="ARBA" id="ARBA00011245"/>
    </source>
</evidence>
<dbReference type="AlphaFoldDB" id="A0A0A7LBC1"/>
<dbReference type="Pfam" id="PF00501">
    <property type="entry name" value="AMP-binding"/>
    <property type="match status" value="1"/>
</dbReference>
<evidence type="ECO:0000256" key="4">
    <source>
        <dbReference type="ARBA" id="ARBA00022741"/>
    </source>
</evidence>
<dbReference type="GO" id="GO:0000166">
    <property type="term" value="F:nucleotide binding"/>
    <property type="evidence" value="ECO:0007669"/>
    <property type="project" value="UniProtKB-KW"/>
</dbReference>
<reference evidence="7 8" key="1">
    <citation type="journal article" date="2014" name="Appl. Environ. Microbiol.">
        <title>Comparative Genome Analysis of 'Candidatus Methanoplasma termitum' Indicates a New Mode of Energy Metabolism in the Seventh Order of Methanogens.</title>
        <authorList>
            <person name="Lang K."/>
            <person name="Schuldes J."/>
            <person name="Klingl A."/>
            <person name="Poehlein A."/>
            <person name="Daniel R."/>
            <person name="Brune A."/>
        </authorList>
    </citation>
    <scope>NUCLEOTIDE SEQUENCE [LARGE SCALE GENOMIC DNA]</scope>
    <source>
        <strain evidence="8">Mpt1</strain>
    </source>
</reference>
<gene>
    <name evidence="7" type="ORF">Mpt1_c05650</name>
</gene>
<evidence type="ECO:0000313" key="7">
    <source>
        <dbReference type="EMBL" id="AIZ56455.1"/>
    </source>
</evidence>
<evidence type="ECO:0000313" key="8">
    <source>
        <dbReference type="Proteomes" id="UP000030787"/>
    </source>
</evidence>
<evidence type="ECO:0000259" key="5">
    <source>
        <dbReference type="Pfam" id="PF00501"/>
    </source>
</evidence>
<comment type="pathway">
    <text evidence="1">Aromatic compound metabolism.</text>
</comment>
<sequence length="434" mass="49726">MDFWNKKIETMPRRELEKLQMSLLRKQLRTMYDSSKFVHDGMKATGILPEDVVDLDTFRKIPFMDRKDFTKNYPDHLFVRPYDELVRLHVSSGTTGKPKIVGYTRNDLDDWAESLARGMISFGMSRRDIVQNSHGYGLFTGGLGIHYGAEKIGATVIPASTGNTDRQIQLMRDVPVTTFVGTPSYLFHIADECDRIGVNLQRDTKVRLAIAGGEPWSESMRVKIQNKTGLRVHNCYGASELYGPSFLECEKQAGVHVWADICLMEILDDNGDPCADGERGEMVFTMLKKEAFPLIRYRIGDISSLVWEKCECGRTHPRLMRISGRTDDMLSIRGINVFPSQIESVIGEMPFLSTFYHITVENKDYRDDMIVEIELNESSLKDDMVDLVKMVRQVEERMKSVLNLTIKVKLVLPGTLKRFEGKSQHVTDNRRYDW</sequence>
<dbReference type="GO" id="GO:0010124">
    <property type="term" value="P:phenylacetate catabolic process"/>
    <property type="evidence" value="ECO:0007669"/>
    <property type="project" value="InterPro"/>
</dbReference>